<organism evidence="2 3">
    <name type="scientific">Dendrobium thyrsiflorum</name>
    <name type="common">Pinecone-like raceme dendrobium</name>
    <name type="synonym">Orchid</name>
    <dbReference type="NCBI Taxonomy" id="117978"/>
    <lineage>
        <taxon>Eukaryota</taxon>
        <taxon>Viridiplantae</taxon>
        <taxon>Streptophyta</taxon>
        <taxon>Embryophyta</taxon>
        <taxon>Tracheophyta</taxon>
        <taxon>Spermatophyta</taxon>
        <taxon>Magnoliopsida</taxon>
        <taxon>Liliopsida</taxon>
        <taxon>Asparagales</taxon>
        <taxon>Orchidaceae</taxon>
        <taxon>Epidendroideae</taxon>
        <taxon>Malaxideae</taxon>
        <taxon>Dendrobiinae</taxon>
        <taxon>Dendrobium</taxon>
    </lineage>
</organism>
<evidence type="ECO:0000313" key="3">
    <source>
        <dbReference type="Proteomes" id="UP001552299"/>
    </source>
</evidence>
<sequence>MDVERKSAKKEKKHFKKKKKALWANPDSDESSSSDEEVNICLMAGGESDCDSQEVIKDNKLT</sequence>
<comment type="caution">
    <text evidence="2">The sequence shown here is derived from an EMBL/GenBank/DDBJ whole genome shotgun (WGS) entry which is preliminary data.</text>
</comment>
<reference evidence="2 3" key="1">
    <citation type="journal article" date="2024" name="Plant Biotechnol. J.">
        <title>Dendrobium thyrsiflorum genome and its molecular insights into genes involved in important horticultural traits.</title>
        <authorList>
            <person name="Chen B."/>
            <person name="Wang J.Y."/>
            <person name="Zheng P.J."/>
            <person name="Li K.L."/>
            <person name="Liang Y.M."/>
            <person name="Chen X.F."/>
            <person name="Zhang C."/>
            <person name="Zhao X."/>
            <person name="He X."/>
            <person name="Zhang G.Q."/>
            <person name="Liu Z.J."/>
            <person name="Xu Q."/>
        </authorList>
    </citation>
    <scope>NUCLEOTIDE SEQUENCE [LARGE SCALE GENOMIC DNA]</scope>
    <source>
        <strain evidence="2">GZMU011</strain>
    </source>
</reference>
<feature type="region of interest" description="Disordered" evidence="1">
    <location>
        <begin position="1"/>
        <end position="36"/>
    </location>
</feature>
<evidence type="ECO:0000256" key="1">
    <source>
        <dbReference type="SAM" id="MobiDB-lite"/>
    </source>
</evidence>
<accession>A0ABD0VML6</accession>
<gene>
    <name evidence="2" type="ORF">M5K25_004653</name>
</gene>
<evidence type="ECO:0000313" key="2">
    <source>
        <dbReference type="EMBL" id="KAL0923871.1"/>
    </source>
</evidence>
<name>A0ABD0VML6_DENTH</name>
<protein>
    <submittedName>
        <fullName evidence="2">Uncharacterized protein</fullName>
    </submittedName>
</protein>
<dbReference type="AlphaFoldDB" id="A0ABD0VML6"/>
<feature type="compositionally biased region" description="Basic residues" evidence="1">
    <location>
        <begin position="7"/>
        <end position="21"/>
    </location>
</feature>
<dbReference type="Proteomes" id="UP001552299">
    <property type="component" value="Unassembled WGS sequence"/>
</dbReference>
<dbReference type="EMBL" id="JANQDX010000005">
    <property type="protein sequence ID" value="KAL0923871.1"/>
    <property type="molecule type" value="Genomic_DNA"/>
</dbReference>
<feature type="compositionally biased region" description="Acidic residues" evidence="1">
    <location>
        <begin position="27"/>
        <end position="36"/>
    </location>
</feature>
<proteinExistence type="predicted"/>
<keyword evidence="3" id="KW-1185">Reference proteome</keyword>